<dbReference type="InParanoid" id="A0A7J7C1E9"/>
<dbReference type="EMBL" id="JAAARO010000021">
    <property type="protein sequence ID" value="KAF5727928.1"/>
    <property type="molecule type" value="Genomic_DNA"/>
</dbReference>
<dbReference type="Pfam" id="PF13813">
    <property type="entry name" value="MBOAT_2"/>
    <property type="match status" value="1"/>
</dbReference>
<dbReference type="OrthoDB" id="1077582at2759"/>
<dbReference type="InterPro" id="IPR032805">
    <property type="entry name" value="Wax_synthase_dom"/>
</dbReference>
<proteinExistence type="inferred from homology"/>
<dbReference type="GO" id="GO:0016020">
    <property type="term" value="C:membrane"/>
    <property type="evidence" value="ECO:0007669"/>
    <property type="project" value="UniProtKB-SubCell"/>
</dbReference>
<evidence type="ECO:0000256" key="3">
    <source>
        <dbReference type="ARBA" id="ARBA00007282"/>
    </source>
</evidence>
<dbReference type="PANTHER" id="PTHR31595">
    <property type="entry name" value="LONG-CHAIN-ALCOHOL O-FATTY-ACYLTRANSFERASE 3-RELATED"/>
    <property type="match status" value="1"/>
</dbReference>
<evidence type="ECO:0000256" key="8">
    <source>
        <dbReference type="ARBA" id="ARBA00023136"/>
    </source>
</evidence>
<dbReference type="PANTHER" id="PTHR31595:SF57">
    <property type="entry name" value="OS04G0481900 PROTEIN"/>
    <property type="match status" value="1"/>
</dbReference>
<keyword evidence="6 10" id="KW-1133">Transmembrane helix</keyword>
<sequence length="343" mass="39147">MEGEIKNLIKVWLMVLASLLYCRFISTKLSKGKLRLFSLLPIFSLFTILPLQLSSVMPTGITAMSITWLCNFKLLLFAFDQGPLIPSNDKDPPLPLLQFIAIACLPVKIRQNQKHPSHQNHKLPINWPAKVVLFAVLIGMLNAYVTQLHPKLVLIVYCVVLYFLVDVIFGVCNGLMMLLGMELEPPSDEPYCSTSLQDFWGRRWNLVVTNTLRRTVYKPVRVFSEYWVGKQWAPLPAVLASFLVSGLMHELIFYHIIRAAPTWEVTWYFVLHGLCLVVEFGVKKLVAGRWRLHWAVSGPLTVGFVAVTAAWLFFPPMTRTGADVRAIEETKMLFNFVKERLQV</sequence>
<dbReference type="GO" id="GO:0006629">
    <property type="term" value="P:lipid metabolic process"/>
    <property type="evidence" value="ECO:0007669"/>
    <property type="project" value="UniProtKB-KW"/>
</dbReference>
<keyword evidence="5 10" id="KW-0812">Transmembrane</keyword>
<dbReference type="AlphaFoldDB" id="A0A7J7C1E9"/>
<gene>
    <name evidence="12" type="ORF">HS088_TW21G00068</name>
</gene>
<evidence type="ECO:0000256" key="5">
    <source>
        <dbReference type="ARBA" id="ARBA00022692"/>
    </source>
</evidence>
<evidence type="ECO:0000313" key="13">
    <source>
        <dbReference type="Proteomes" id="UP000593562"/>
    </source>
</evidence>
<comment type="caution">
    <text evidence="12">The sequence shown here is derived from an EMBL/GenBank/DDBJ whole genome shotgun (WGS) entry which is preliminary data.</text>
</comment>
<accession>A0A7J7C1E9</accession>
<evidence type="ECO:0000256" key="6">
    <source>
        <dbReference type="ARBA" id="ARBA00022989"/>
    </source>
</evidence>
<dbReference type="InterPro" id="IPR017088">
    <property type="entry name" value="Wax_synthase_Magnoliopsida"/>
</dbReference>
<evidence type="ECO:0000256" key="10">
    <source>
        <dbReference type="SAM" id="Phobius"/>
    </source>
</evidence>
<evidence type="ECO:0000256" key="9">
    <source>
        <dbReference type="ARBA" id="ARBA00023315"/>
    </source>
</evidence>
<protein>
    <submittedName>
        <fullName evidence="12">Long-chain-alcohol O-fatty-acyltransferase 3</fullName>
    </submittedName>
</protein>
<keyword evidence="9 12" id="KW-0012">Acyltransferase</keyword>
<evidence type="ECO:0000256" key="1">
    <source>
        <dbReference type="ARBA" id="ARBA00004141"/>
    </source>
</evidence>
<feature type="transmembrane region" description="Helical" evidence="10">
    <location>
        <begin position="129"/>
        <end position="145"/>
    </location>
</feature>
<feature type="transmembrane region" description="Helical" evidence="10">
    <location>
        <begin position="265"/>
        <end position="282"/>
    </location>
</feature>
<comment type="subcellular location">
    <subcellularLocation>
        <location evidence="1">Membrane</location>
        <topology evidence="1">Multi-pass membrane protein</topology>
    </subcellularLocation>
</comment>
<comment type="similarity">
    <text evidence="3">Belongs to the wax synthase family.</text>
</comment>
<feature type="transmembrane region" description="Helical" evidence="10">
    <location>
        <begin position="36"/>
        <end position="53"/>
    </location>
</feature>
<organism evidence="12 13">
    <name type="scientific">Tripterygium wilfordii</name>
    <name type="common">Thunder God vine</name>
    <dbReference type="NCBI Taxonomy" id="458696"/>
    <lineage>
        <taxon>Eukaryota</taxon>
        <taxon>Viridiplantae</taxon>
        <taxon>Streptophyta</taxon>
        <taxon>Embryophyta</taxon>
        <taxon>Tracheophyta</taxon>
        <taxon>Spermatophyta</taxon>
        <taxon>Magnoliopsida</taxon>
        <taxon>eudicotyledons</taxon>
        <taxon>Gunneridae</taxon>
        <taxon>Pentapetalae</taxon>
        <taxon>rosids</taxon>
        <taxon>fabids</taxon>
        <taxon>Celastrales</taxon>
        <taxon>Celastraceae</taxon>
        <taxon>Tripterygium</taxon>
    </lineage>
</organism>
<name>A0A7J7C1E9_TRIWF</name>
<dbReference type="GO" id="GO:0008374">
    <property type="term" value="F:O-acyltransferase activity"/>
    <property type="evidence" value="ECO:0007669"/>
    <property type="project" value="InterPro"/>
</dbReference>
<keyword evidence="7" id="KW-0443">Lipid metabolism</keyword>
<dbReference type="Proteomes" id="UP000593562">
    <property type="component" value="Unassembled WGS sequence"/>
</dbReference>
<keyword evidence="4 12" id="KW-0808">Transferase</keyword>
<feature type="transmembrane region" description="Helical" evidence="10">
    <location>
        <begin position="232"/>
        <end position="253"/>
    </location>
</feature>
<evidence type="ECO:0000256" key="2">
    <source>
        <dbReference type="ARBA" id="ARBA00005179"/>
    </source>
</evidence>
<feature type="transmembrane region" description="Helical" evidence="10">
    <location>
        <begin position="294"/>
        <end position="314"/>
    </location>
</feature>
<evidence type="ECO:0000259" key="11">
    <source>
        <dbReference type="Pfam" id="PF13813"/>
    </source>
</evidence>
<dbReference type="PIRSF" id="PIRSF037006">
    <property type="entry name" value="Wax_synthase"/>
    <property type="match status" value="1"/>
</dbReference>
<evidence type="ECO:0000313" key="12">
    <source>
        <dbReference type="EMBL" id="KAF5727928.1"/>
    </source>
</evidence>
<evidence type="ECO:0000256" key="4">
    <source>
        <dbReference type="ARBA" id="ARBA00022679"/>
    </source>
</evidence>
<keyword evidence="13" id="KW-1185">Reference proteome</keyword>
<feature type="transmembrane region" description="Helical" evidence="10">
    <location>
        <begin position="6"/>
        <end position="24"/>
    </location>
</feature>
<keyword evidence="8 10" id="KW-0472">Membrane</keyword>
<feature type="domain" description="Wax synthase" evidence="11">
    <location>
        <begin position="187"/>
        <end position="270"/>
    </location>
</feature>
<feature type="transmembrane region" description="Helical" evidence="10">
    <location>
        <begin position="152"/>
        <end position="179"/>
    </location>
</feature>
<reference evidence="12 13" key="1">
    <citation type="journal article" date="2020" name="Nat. Commun.">
        <title>Genome of Tripterygium wilfordii and identification of cytochrome P450 involved in triptolide biosynthesis.</title>
        <authorList>
            <person name="Tu L."/>
            <person name="Su P."/>
            <person name="Zhang Z."/>
            <person name="Gao L."/>
            <person name="Wang J."/>
            <person name="Hu T."/>
            <person name="Zhou J."/>
            <person name="Zhang Y."/>
            <person name="Zhao Y."/>
            <person name="Liu Y."/>
            <person name="Song Y."/>
            <person name="Tong Y."/>
            <person name="Lu Y."/>
            <person name="Yang J."/>
            <person name="Xu C."/>
            <person name="Jia M."/>
            <person name="Peters R.J."/>
            <person name="Huang L."/>
            <person name="Gao W."/>
        </authorList>
    </citation>
    <scope>NUCLEOTIDE SEQUENCE [LARGE SCALE GENOMIC DNA]</scope>
    <source>
        <strain evidence="13">cv. XIE 37</strain>
        <tissue evidence="12">Leaf</tissue>
    </source>
</reference>
<dbReference type="InterPro" id="IPR044851">
    <property type="entry name" value="Wax_synthase"/>
</dbReference>
<evidence type="ECO:0000256" key="7">
    <source>
        <dbReference type="ARBA" id="ARBA00023098"/>
    </source>
</evidence>
<comment type="pathway">
    <text evidence="2">Secondary metabolite biosynthesis.</text>
</comment>